<gene>
    <name evidence="1" type="ORF">DESAM_21234</name>
</gene>
<evidence type="ECO:0000313" key="2">
    <source>
        <dbReference type="Proteomes" id="UP000010808"/>
    </source>
</evidence>
<dbReference type="PATRIC" id="fig|1121451.3.peg.1486"/>
<dbReference type="EMBL" id="FO203522">
    <property type="protein sequence ID" value="CCO23515.1"/>
    <property type="molecule type" value="Genomic_DNA"/>
</dbReference>
<protein>
    <submittedName>
        <fullName evidence="1">Uncharacterized protein</fullName>
    </submittedName>
</protein>
<accession>L0RBG3</accession>
<organism evidence="1 2">
    <name type="scientific">Maridesulfovibrio hydrothermalis AM13 = DSM 14728</name>
    <dbReference type="NCBI Taxonomy" id="1121451"/>
    <lineage>
        <taxon>Bacteria</taxon>
        <taxon>Pseudomonadati</taxon>
        <taxon>Thermodesulfobacteriota</taxon>
        <taxon>Desulfovibrionia</taxon>
        <taxon>Desulfovibrionales</taxon>
        <taxon>Desulfovibrionaceae</taxon>
        <taxon>Maridesulfovibrio</taxon>
    </lineage>
</organism>
<sequence>MDNTGIAVFIIWLRPVRFGRIELSA</sequence>
<dbReference type="AlphaFoldDB" id="L0RBG3"/>
<name>L0RBG3_9BACT</name>
<dbReference type="Proteomes" id="UP000010808">
    <property type="component" value="Chromosome"/>
</dbReference>
<keyword evidence="2" id="KW-1185">Reference proteome</keyword>
<dbReference type="KEGG" id="dhy:DESAM_21234"/>
<proteinExistence type="predicted"/>
<dbReference type="HOGENOM" id="CLU_3418867_0_0_7"/>
<evidence type="ECO:0000313" key="1">
    <source>
        <dbReference type="EMBL" id="CCO23515.1"/>
    </source>
</evidence>
<reference evidence="1 2" key="1">
    <citation type="submission" date="2012-10" db="EMBL/GenBank/DDBJ databases">
        <authorList>
            <person name="Genoscope - CEA"/>
        </authorList>
    </citation>
    <scope>NUCLEOTIDE SEQUENCE [LARGE SCALE GENOMIC DNA]</scope>
    <source>
        <strain evidence="2">AM13 / DSM 14728</strain>
    </source>
</reference>